<evidence type="ECO:0000256" key="2">
    <source>
        <dbReference type="SAM" id="Phobius"/>
    </source>
</evidence>
<dbReference type="Pfam" id="PF15860">
    <property type="entry name" value="DUF4728"/>
    <property type="match status" value="1"/>
</dbReference>
<dbReference type="InterPro" id="IPR031720">
    <property type="entry name" value="DUF4728"/>
</dbReference>
<protein>
    <submittedName>
        <fullName evidence="3">GP protein</fullName>
    </submittedName>
    <submittedName>
        <fullName evidence="5">Uncharacterized protein isoform X1</fullName>
    </submittedName>
</protein>
<evidence type="ECO:0000256" key="1">
    <source>
        <dbReference type="SAM" id="MobiDB-lite"/>
    </source>
</evidence>
<feature type="compositionally biased region" description="Low complexity" evidence="1">
    <location>
        <begin position="205"/>
        <end position="219"/>
    </location>
</feature>
<gene>
    <name evidence="3" type="primary">GP</name>
    <name evidence="5" type="synonym">LOC105273318</name>
    <name evidence="3" type="ORF">g.14165</name>
</gene>
<dbReference type="PANTHER" id="PTHR36694:SF11">
    <property type="entry name" value="LP21121P-RELATED"/>
    <property type="match status" value="1"/>
</dbReference>
<feature type="transmembrane region" description="Helical" evidence="2">
    <location>
        <begin position="135"/>
        <end position="156"/>
    </location>
</feature>
<keyword evidence="2" id="KW-1133">Transmembrane helix</keyword>
<accession>A0A0C9QQM3</accession>
<feature type="transmembrane region" description="Helical" evidence="2">
    <location>
        <begin position="101"/>
        <end position="123"/>
    </location>
</feature>
<reference evidence="3" key="1">
    <citation type="submission" date="2015-01" db="EMBL/GenBank/DDBJ databases">
        <title>Transcriptome Assembly of Fopius arisanus.</title>
        <authorList>
            <person name="Geib S."/>
        </authorList>
    </citation>
    <scope>NUCLEOTIDE SEQUENCE</scope>
</reference>
<dbReference type="GeneID" id="105273318"/>
<evidence type="ECO:0000313" key="4">
    <source>
        <dbReference type="Proteomes" id="UP000694866"/>
    </source>
</evidence>
<name>A0A0C9QQM3_9HYME</name>
<dbReference type="AlphaFoldDB" id="A0A0C9QQM3"/>
<dbReference type="RefSeq" id="XP_011313987.1">
    <property type="nucleotide sequence ID" value="XM_011315685.1"/>
</dbReference>
<dbReference type="EMBL" id="GBYB01002957">
    <property type="protein sequence ID" value="JAG72724.1"/>
    <property type="molecule type" value="Transcribed_RNA"/>
</dbReference>
<dbReference type="PANTHER" id="PTHR36694">
    <property type="entry name" value="PASIFLORA 1, ISOFORM A-RELATED"/>
    <property type="match status" value="1"/>
</dbReference>
<sequence length="289" mass="31579">MAIMQSCCCWRSVRRGSFACAIYTGIYFTLIAMSTGTVLQEEEEYLSGNRSLPQSASFLENESVSPVTVRFNVILLICSCCGVVACILLLYGLLKDQRFFMIPWICSVITCSLVDISHTLYLFCSSSLGFSPISALVYTLDFFLLCLNIYSLLCVISQYQEYTAGRGRASDDCEHRIPAIRYAAQPTTTATSCLSSRRTATNNDSKPTTSTTPAQSPTTYRTILSSEKSAGTKATRKHVQFPDTPPSSSQAPKSGDNSGETISWPLENETTAPSLLVPPTNNFHPNGPS</sequence>
<feature type="compositionally biased region" description="Polar residues" evidence="1">
    <location>
        <begin position="246"/>
        <end position="261"/>
    </location>
</feature>
<keyword evidence="4" id="KW-1185">Reference proteome</keyword>
<dbReference type="KEGG" id="fas:105273318"/>
<keyword evidence="2" id="KW-0472">Membrane</keyword>
<dbReference type="OrthoDB" id="10067585at2759"/>
<organism evidence="3">
    <name type="scientific">Fopius arisanus</name>
    <dbReference type="NCBI Taxonomy" id="64838"/>
    <lineage>
        <taxon>Eukaryota</taxon>
        <taxon>Metazoa</taxon>
        <taxon>Ecdysozoa</taxon>
        <taxon>Arthropoda</taxon>
        <taxon>Hexapoda</taxon>
        <taxon>Insecta</taxon>
        <taxon>Pterygota</taxon>
        <taxon>Neoptera</taxon>
        <taxon>Endopterygota</taxon>
        <taxon>Hymenoptera</taxon>
        <taxon>Apocrita</taxon>
        <taxon>Ichneumonoidea</taxon>
        <taxon>Braconidae</taxon>
        <taxon>Opiinae</taxon>
        <taxon>Fopius</taxon>
    </lineage>
</organism>
<accession>A0A9R1TRF3</accession>
<feature type="transmembrane region" description="Helical" evidence="2">
    <location>
        <begin position="73"/>
        <end position="94"/>
    </location>
</feature>
<reference evidence="5" key="2">
    <citation type="submission" date="2025-04" db="UniProtKB">
        <authorList>
            <consortium name="RefSeq"/>
        </authorList>
    </citation>
    <scope>IDENTIFICATION</scope>
    <source>
        <strain evidence="5">USDA-PBARC FA_bdor</strain>
        <tissue evidence="5">Whole organism</tissue>
    </source>
</reference>
<feature type="compositionally biased region" description="Polar residues" evidence="1">
    <location>
        <begin position="268"/>
        <end position="289"/>
    </location>
</feature>
<dbReference type="Proteomes" id="UP000694866">
    <property type="component" value="Unplaced"/>
</dbReference>
<feature type="compositionally biased region" description="Polar residues" evidence="1">
    <location>
        <begin position="190"/>
        <end position="204"/>
    </location>
</feature>
<keyword evidence="2" id="KW-0812">Transmembrane</keyword>
<evidence type="ECO:0000313" key="3">
    <source>
        <dbReference type="EMBL" id="JAG72724.1"/>
    </source>
</evidence>
<feature type="transmembrane region" description="Helical" evidence="2">
    <location>
        <begin position="20"/>
        <end position="39"/>
    </location>
</feature>
<proteinExistence type="predicted"/>
<evidence type="ECO:0000313" key="5">
    <source>
        <dbReference type="RefSeq" id="XP_011313987.1"/>
    </source>
</evidence>
<feature type="compositionally biased region" description="Polar residues" evidence="1">
    <location>
        <begin position="220"/>
        <end position="229"/>
    </location>
</feature>
<feature type="region of interest" description="Disordered" evidence="1">
    <location>
        <begin position="190"/>
        <end position="289"/>
    </location>
</feature>